<comment type="caution">
    <text evidence="6">The sequence shown here is derived from an EMBL/GenBank/DDBJ whole genome shotgun (WGS) entry which is preliminary data.</text>
</comment>
<feature type="coiled-coil region" evidence="2">
    <location>
        <begin position="182"/>
        <end position="216"/>
    </location>
</feature>
<feature type="region of interest" description="Disordered" evidence="3">
    <location>
        <begin position="261"/>
        <end position="283"/>
    </location>
</feature>
<dbReference type="GO" id="GO:0008270">
    <property type="term" value="F:zinc ion binding"/>
    <property type="evidence" value="ECO:0007669"/>
    <property type="project" value="UniProtKB-KW"/>
</dbReference>
<dbReference type="PROSITE" id="PS50158">
    <property type="entry name" value="ZF_CCHC"/>
    <property type="match status" value="1"/>
</dbReference>
<keyword evidence="4" id="KW-0732">Signal</keyword>
<evidence type="ECO:0000256" key="3">
    <source>
        <dbReference type="SAM" id="MobiDB-lite"/>
    </source>
</evidence>
<dbReference type="GO" id="GO:0003676">
    <property type="term" value="F:nucleic acid binding"/>
    <property type="evidence" value="ECO:0007669"/>
    <property type="project" value="InterPro"/>
</dbReference>
<name>A0A6L2MFY0_TANCI</name>
<dbReference type="InterPro" id="IPR001878">
    <property type="entry name" value="Znf_CCHC"/>
</dbReference>
<dbReference type="EMBL" id="BKCJ010006342">
    <property type="protein sequence ID" value="GEU71642.1"/>
    <property type="molecule type" value="Genomic_DNA"/>
</dbReference>
<feature type="compositionally biased region" description="Basic and acidic residues" evidence="3">
    <location>
        <begin position="271"/>
        <end position="283"/>
    </location>
</feature>
<keyword evidence="1" id="KW-0862">Zinc</keyword>
<feature type="chain" id="PRO_5026784830" description="CCHC-type domain-containing protein" evidence="4">
    <location>
        <begin position="28"/>
        <end position="613"/>
    </location>
</feature>
<accession>A0A6L2MFY0</accession>
<sequence>MVLILLGELILLALRLMLLVICAFIASQPNSTQLVNEDLEQIHPDDLEEMDLKWKMAMLTMRARRFLKNTRRKLNVTGNDSVSFEKTKVECYNCHKKGHFTRECWAPRGQDNRSRDVTRKTMPVETPNSSALVSCDGLGGYNWSDQAEEVPTNYTLIAYSTLSASFLDFGVSVYSKSCLKVVKNLKSTNEKMLTDLRKLEIMVVAYKEGLQSVEQRLEFFKTNESKQLQKRLGYNAVLPPHTGLFPPSKLDLSSKRLEELFNKPKTKKSKDKSNEVKPESVRKHSDALIIKDWVSNDKEEEVEQKEVKPSIHRINFVKATTDNNPKETVKTGKQPKQNTHRKRAPTVNAARSFNVVHPKRTMNAVNQESCFSKQPHSFVQRPNQKLTTLKNSYANKKVKTLWVKNVNTAKPKAVVNAAKAKAKYNVVKASVCWGNPQEHLQDKRVIDSGCSRHMIGNMFFLTDYEEIDRGYVAFGGNPKEGKITSKSKIKTGKLDFKNVYFGNPQEHLQNKEVIDSGCSRHMTRNMSFLTDYKEIDEGYVAFRGNPKRGKITGKDLTTSVPKVVYFICNHSPWRWLNCYHSTAKLALTGANMALHSITRHGIRSLIIKSYLHG</sequence>
<evidence type="ECO:0000256" key="1">
    <source>
        <dbReference type="PROSITE-ProRule" id="PRU00047"/>
    </source>
</evidence>
<dbReference type="AlphaFoldDB" id="A0A6L2MFY0"/>
<feature type="region of interest" description="Disordered" evidence="3">
    <location>
        <begin position="322"/>
        <end position="344"/>
    </location>
</feature>
<evidence type="ECO:0000259" key="5">
    <source>
        <dbReference type="PROSITE" id="PS50158"/>
    </source>
</evidence>
<reference evidence="6" key="1">
    <citation type="journal article" date="2019" name="Sci. Rep.">
        <title>Draft genome of Tanacetum cinerariifolium, the natural source of mosquito coil.</title>
        <authorList>
            <person name="Yamashiro T."/>
            <person name="Shiraishi A."/>
            <person name="Satake H."/>
            <person name="Nakayama K."/>
        </authorList>
    </citation>
    <scope>NUCLEOTIDE SEQUENCE</scope>
</reference>
<protein>
    <recommendedName>
        <fullName evidence="5">CCHC-type domain-containing protein</fullName>
    </recommendedName>
</protein>
<dbReference type="SUPFAM" id="SSF57756">
    <property type="entry name" value="Retrovirus zinc finger-like domains"/>
    <property type="match status" value="1"/>
</dbReference>
<keyword evidence="1" id="KW-0479">Metal-binding</keyword>
<proteinExistence type="predicted"/>
<feature type="domain" description="CCHC-type" evidence="5">
    <location>
        <begin position="91"/>
        <end position="104"/>
    </location>
</feature>
<evidence type="ECO:0000256" key="4">
    <source>
        <dbReference type="SAM" id="SignalP"/>
    </source>
</evidence>
<organism evidence="6">
    <name type="scientific">Tanacetum cinerariifolium</name>
    <name type="common">Dalmatian daisy</name>
    <name type="synonym">Chrysanthemum cinerariifolium</name>
    <dbReference type="NCBI Taxonomy" id="118510"/>
    <lineage>
        <taxon>Eukaryota</taxon>
        <taxon>Viridiplantae</taxon>
        <taxon>Streptophyta</taxon>
        <taxon>Embryophyta</taxon>
        <taxon>Tracheophyta</taxon>
        <taxon>Spermatophyta</taxon>
        <taxon>Magnoliopsida</taxon>
        <taxon>eudicotyledons</taxon>
        <taxon>Gunneridae</taxon>
        <taxon>Pentapetalae</taxon>
        <taxon>asterids</taxon>
        <taxon>campanulids</taxon>
        <taxon>Asterales</taxon>
        <taxon>Asteraceae</taxon>
        <taxon>Asteroideae</taxon>
        <taxon>Anthemideae</taxon>
        <taxon>Anthemidinae</taxon>
        <taxon>Tanacetum</taxon>
    </lineage>
</organism>
<keyword evidence="1" id="KW-0863">Zinc-finger</keyword>
<dbReference type="Gene3D" id="4.10.60.10">
    <property type="entry name" value="Zinc finger, CCHC-type"/>
    <property type="match status" value="1"/>
</dbReference>
<keyword evidence="2" id="KW-0175">Coiled coil</keyword>
<evidence type="ECO:0000313" key="6">
    <source>
        <dbReference type="EMBL" id="GEU71642.1"/>
    </source>
</evidence>
<evidence type="ECO:0000256" key="2">
    <source>
        <dbReference type="SAM" id="Coils"/>
    </source>
</evidence>
<gene>
    <name evidence="6" type="ORF">Tci_043620</name>
</gene>
<dbReference type="InterPro" id="IPR036875">
    <property type="entry name" value="Znf_CCHC_sf"/>
</dbReference>
<feature type="signal peptide" evidence="4">
    <location>
        <begin position="1"/>
        <end position="27"/>
    </location>
</feature>